<comment type="caution">
    <text evidence="1">The sequence shown here is derived from an EMBL/GenBank/DDBJ whole genome shotgun (WGS) entry which is preliminary data.</text>
</comment>
<reference evidence="1" key="1">
    <citation type="submission" date="2022-04" db="EMBL/GenBank/DDBJ databases">
        <title>Genome of the entomopathogenic fungus Entomophthora muscae.</title>
        <authorList>
            <person name="Elya C."/>
            <person name="Lovett B.R."/>
            <person name="Lee E."/>
            <person name="Macias A.M."/>
            <person name="Hajek A.E."/>
            <person name="De Bivort B.L."/>
            <person name="Kasson M.T."/>
            <person name="De Fine Licht H.H."/>
            <person name="Stajich J.E."/>
        </authorList>
    </citation>
    <scope>NUCLEOTIDE SEQUENCE</scope>
    <source>
        <strain evidence="1">Berkeley</strain>
    </source>
</reference>
<proteinExistence type="predicted"/>
<evidence type="ECO:0000313" key="2">
    <source>
        <dbReference type="Proteomes" id="UP001165960"/>
    </source>
</evidence>
<organism evidence="1 2">
    <name type="scientific">Entomophthora muscae</name>
    <dbReference type="NCBI Taxonomy" id="34485"/>
    <lineage>
        <taxon>Eukaryota</taxon>
        <taxon>Fungi</taxon>
        <taxon>Fungi incertae sedis</taxon>
        <taxon>Zoopagomycota</taxon>
        <taxon>Entomophthoromycotina</taxon>
        <taxon>Entomophthoromycetes</taxon>
        <taxon>Entomophthorales</taxon>
        <taxon>Entomophthoraceae</taxon>
        <taxon>Entomophthora</taxon>
    </lineage>
</organism>
<sequence length="125" mass="14109">MPCVPVNIHDPDSTLPKKESWKAVPDIKFLMLIKFIQDFGDPKKAAAIIGMEPKKILQAEKPTRLSTLLTKECRWTIWQGVTCDTHLHLIHKAELLPQDSNPKLPQATSLQAQLPVFFELEPGTD</sequence>
<keyword evidence="2" id="KW-1185">Reference proteome</keyword>
<name>A0ACC2SFX3_9FUNG</name>
<dbReference type="EMBL" id="QTSX02005078">
    <property type="protein sequence ID" value="KAJ9061314.1"/>
    <property type="molecule type" value="Genomic_DNA"/>
</dbReference>
<evidence type="ECO:0000313" key="1">
    <source>
        <dbReference type="EMBL" id="KAJ9061314.1"/>
    </source>
</evidence>
<gene>
    <name evidence="1" type="ORF">DSO57_1021886</name>
</gene>
<protein>
    <submittedName>
        <fullName evidence="1">Uncharacterized protein</fullName>
    </submittedName>
</protein>
<accession>A0ACC2SFX3</accession>
<dbReference type="Proteomes" id="UP001165960">
    <property type="component" value="Unassembled WGS sequence"/>
</dbReference>